<keyword evidence="3" id="KW-1003">Cell membrane</keyword>
<keyword evidence="5 10" id="KW-0812">Transmembrane</keyword>
<dbReference type="CDD" id="cd06579">
    <property type="entry name" value="TM_PBP1_transp_AraH_like"/>
    <property type="match status" value="1"/>
</dbReference>
<dbReference type="PANTHER" id="PTHR32196">
    <property type="entry name" value="ABC TRANSPORTER PERMEASE PROTEIN YPHD-RELATED-RELATED"/>
    <property type="match status" value="1"/>
</dbReference>
<name>A0ABT1DW49_9ACTN</name>
<feature type="region of interest" description="Disordered" evidence="9">
    <location>
        <begin position="327"/>
        <end position="364"/>
    </location>
</feature>
<evidence type="ECO:0000256" key="5">
    <source>
        <dbReference type="ARBA" id="ARBA00022692"/>
    </source>
</evidence>
<keyword evidence="2" id="KW-0813">Transport</keyword>
<evidence type="ECO:0000256" key="6">
    <source>
        <dbReference type="ARBA" id="ARBA00022989"/>
    </source>
</evidence>
<organism evidence="11 12">
    <name type="scientific">Paractinoplanes aksuensis</name>
    <dbReference type="NCBI Taxonomy" id="2939490"/>
    <lineage>
        <taxon>Bacteria</taxon>
        <taxon>Bacillati</taxon>
        <taxon>Actinomycetota</taxon>
        <taxon>Actinomycetes</taxon>
        <taxon>Micromonosporales</taxon>
        <taxon>Micromonosporaceae</taxon>
        <taxon>Paractinoplanes</taxon>
    </lineage>
</organism>
<dbReference type="RefSeq" id="WP_253241142.1">
    <property type="nucleotide sequence ID" value="NZ_JAMYJR010000034.1"/>
</dbReference>
<dbReference type="EMBL" id="JAMYJR010000034">
    <property type="protein sequence ID" value="MCO8275074.1"/>
    <property type="molecule type" value="Genomic_DNA"/>
</dbReference>
<gene>
    <name evidence="11" type="ORF">M1L60_31295</name>
</gene>
<feature type="transmembrane region" description="Helical" evidence="10">
    <location>
        <begin position="300"/>
        <end position="319"/>
    </location>
</feature>
<protein>
    <recommendedName>
        <fullName evidence="8">Autoinducer 2 import system permease protein LsrD</fullName>
    </recommendedName>
</protein>
<sequence length="364" mass="36955">MTLTASSRVLTTRDSIWRAPEFTLAVLAIAGFVALAIATGGNLLSAGTLEAFFRFLAVPIVIGLSQMVVLAVGQMNLSVGALTGFCAMASAWLMLEAGLPAPIAVLAALALGLAVGLANGLLVVLTRINGFIVTLATMTIIQGLRYGVNGPDTYQGYSEGLRAFGRASILGLPAVFLVALVVVVLVGLYFARTVSGRKLLASGGSPFAARLSGISNDRSLVIAHGLSGLLAGVAAVLTVAASGSVNATIGDDLLLPSFAAPIIGGVALTGGMVSVTGTVLAAFLVRLVDVMQAQFGINPRWVDLIIGAVVLGAVLLGTARQKLFSLRPGSPQPASAQPGSAQPDSAQPSSAQPGSSRDEERRSP</sequence>
<feature type="transmembrane region" description="Helical" evidence="10">
    <location>
        <begin position="131"/>
        <end position="148"/>
    </location>
</feature>
<keyword evidence="7 10" id="KW-0472">Membrane</keyword>
<dbReference type="Pfam" id="PF02653">
    <property type="entry name" value="BPD_transp_2"/>
    <property type="match status" value="1"/>
</dbReference>
<accession>A0ABT1DW49</accession>
<evidence type="ECO:0000313" key="12">
    <source>
        <dbReference type="Proteomes" id="UP001523369"/>
    </source>
</evidence>
<comment type="subcellular location">
    <subcellularLocation>
        <location evidence="1">Cell membrane</location>
        <topology evidence="1">Multi-pass membrane protein</topology>
    </subcellularLocation>
</comment>
<evidence type="ECO:0000256" key="2">
    <source>
        <dbReference type="ARBA" id="ARBA00022448"/>
    </source>
</evidence>
<comment type="caution">
    <text evidence="11">The sequence shown here is derived from an EMBL/GenBank/DDBJ whole genome shotgun (WGS) entry which is preliminary data.</text>
</comment>
<feature type="transmembrane region" description="Helical" evidence="10">
    <location>
        <begin position="51"/>
        <end position="70"/>
    </location>
</feature>
<feature type="compositionally biased region" description="Low complexity" evidence="9">
    <location>
        <begin position="328"/>
        <end position="355"/>
    </location>
</feature>
<dbReference type="InterPro" id="IPR001851">
    <property type="entry name" value="ABC_transp_permease"/>
</dbReference>
<keyword evidence="4" id="KW-0997">Cell inner membrane</keyword>
<dbReference type="PANTHER" id="PTHR32196:SF71">
    <property type="entry name" value="AUTOINDUCER 2 IMPORT SYSTEM PERMEASE PROTEIN LSRD"/>
    <property type="match status" value="1"/>
</dbReference>
<feature type="transmembrane region" description="Helical" evidence="10">
    <location>
        <begin position="220"/>
        <end position="242"/>
    </location>
</feature>
<dbReference type="Proteomes" id="UP001523369">
    <property type="component" value="Unassembled WGS sequence"/>
</dbReference>
<evidence type="ECO:0000256" key="9">
    <source>
        <dbReference type="SAM" id="MobiDB-lite"/>
    </source>
</evidence>
<evidence type="ECO:0000256" key="7">
    <source>
        <dbReference type="ARBA" id="ARBA00023136"/>
    </source>
</evidence>
<feature type="transmembrane region" description="Helical" evidence="10">
    <location>
        <begin position="21"/>
        <end position="39"/>
    </location>
</feature>
<evidence type="ECO:0000256" key="10">
    <source>
        <dbReference type="SAM" id="Phobius"/>
    </source>
</evidence>
<evidence type="ECO:0000313" key="11">
    <source>
        <dbReference type="EMBL" id="MCO8275074.1"/>
    </source>
</evidence>
<keyword evidence="12" id="KW-1185">Reference proteome</keyword>
<reference evidence="11 12" key="1">
    <citation type="submission" date="2022-06" db="EMBL/GenBank/DDBJ databases">
        <title>New Species of the Genus Actinoplanes, ActinopZanes ferrugineus.</title>
        <authorList>
            <person name="Ding P."/>
        </authorList>
    </citation>
    <scope>NUCLEOTIDE SEQUENCE [LARGE SCALE GENOMIC DNA]</scope>
    <source>
        <strain evidence="11 12">TRM88003</strain>
    </source>
</reference>
<feature type="transmembrane region" description="Helical" evidence="10">
    <location>
        <begin position="101"/>
        <end position="124"/>
    </location>
</feature>
<keyword evidence="6 10" id="KW-1133">Transmembrane helix</keyword>
<proteinExistence type="predicted"/>
<evidence type="ECO:0000256" key="1">
    <source>
        <dbReference type="ARBA" id="ARBA00004651"/>
    </source>
</evidence>
<evidence type="ECO:0000256" key="4">
    <source>
        <dbReference type="ARBA" id="ARBA00022519"/>
    </source>
</evidence>
<feature type="transmembrane region" description="Helical" evidence="10">
    <location>
        <begin position="262"/>
        <end position="288"/>
    </location>
</feature>
<evidence type="ECO:0000256" key="3">
    <source>
        <dbReference type="ARBA" id="ARBA00022475"/>
    </source>
</evidence>
<evidence type="ECO:0000256" key="8">
    <source>
        <dbReference type="ARBA" id="ARBA00039381"/>
    </source>
</evidence>
<feature type="transmembrane region" description="Helical" evidence="10">
    <location>
        <begin position="168"/>
        <end position="191"/>
    </location>
</feature>